<dbReference type="OrthoDB" id="2016548at2759"/>
<dbReference type="InterPro" id="IPR007065">
    <property type="entry name" value="HPP"/>
</dbReference>
<proteinExistence type="predicted"/>
<evidence type="ECO:0000313" key="4">
    <source>
        <dbReference type="EMBL" id="KAA8914196.1"/>
    </source>
</evidence>
<keyword evidence="2" id="KW-1133">Transmembrane helix</keyword>
<keyword evidence="2" id="KW-0472">Membrane</keyword>
<evidence type="ECO:0000256" key="2">
    <source>
        <dbReference type="SAM" id="Phobius"/>
    </source>
</evidence>
<protein>
    <recommendedName>
        <fullName evidence="3">HPP transmembrane region domain-containing protein</fullName>
    </recommendedName>
</protein>
<gene>
    <name evidence="4" type="ORF">TRICI_002953</name>
</gene>
<dbReference type="EMBL" id="SWFS01000205">
    <property type="protein sequence ID" value="KAA8914196.1"/>
    <property type="molecule type" value="Genomic_DNA"/>
</dbReference>
<feature type="region of interest" description="Disordered" evidence="1">
    <location>
        <begin position="217"/>
        <end position="236"/>
    </location>
</feature>
<dbReference type="InterPro" id="IPR058581">
    <property type="entry name" value="TM_HPP"/>
</dbReference>
<sequence length="302" mass="34403">MKPLDVDKYLNKVVPHPRYERWPRPISRFFGYRDSAVPVLNDIVLNAWILVSSFAGMIVIQATFKYGKVFQNHHVPYIVPSWAATAILIFNAIESPLGQPRNVFIGTFLSSLVGVCLTKLFMTNSANEEYLWVCGALAVGVASAIMRILKIVHPPAGAAAMIPAVDASVRSIGWYYLPVQLLSAVLIIAVACIFNNIQRRYPVYWWTDKGLAKRRRRESMHQIEKQPEPLPEPQPKEQRNMYDEILITADNINLPEGLELTHDEEQLLNRLQDRIVGNEGQELNRKSQERTPKDYNFDSSDE</sequence>
<feature type="transmembrane region" description="Helical" evidence="2">
    <location>
        <begin position="172"/>
        <end position="194"/>
    </location>
</feature>
<keyword evidence="5" id="KW-1185">Reference proteome</keyword>
<evidence type="ECO:0000256" key="1">
    <source>
        <dbReference type="SAM" id="MobiDB-lite"/>
    </source>
</evidence>
<dbReference type="Proteomes" id="UP000761534">
    <property type="component" value="Unassembled WGS sequence"/>
</dbReference>
<dbReference type="PANTHER" id="PTHR33741">
    <property type="entry name" value="TRANSMEMBRANE PROTEIN DDB_G0269096-RELATED"/>
    <property type="match status" value="1"/>
</dbReference>
<dbReference type="AlphaFoldDB" id="A0A642V6B9"/>
<accession>A0A642V6B9</accession>
<evidence type="ECO:0000259" key="3">
    <source>
        <dbReference type="Pfam" id="PF04982"/>
    </source>
</evidence>
<evidence type="ECO:0000313" key="5">
    <source>
        <dbReference type="Proteomes" id="UP000761534"/>
    </source>
</evidence>
<feature type="transmembrane region" description="Helical" evidence="2">
    <location>
        <begin position="130"/>
        <end position="152"/>
    </location>
</feature>
<dbReference type="Pfam" id="PF04982">
    <property type="entry name" value="TM_HPP"/>
    <property type="match status" value="1"/>
</dbReference>
<comment type="caution">
    <text evidence="4">The sequence shown here is derived from an EMBL/GenBank/DDBJ whole genome shotgun (WGS) entry which is preliminary data.</text>
</comment>
<feature type="region of interest" description="Disordered" evidence="1">
    <location>
        <begin position="279"/>
        <end position="302"/>
    </location>
</feature>
<feature type="domain" description="HPP transmembrane region" evidence="3">
    <location>
        <begin position="47"/>
        <end position="202"/>
    </location>
</feature>
<feature type="compositionally biased region" description="Basic and acidic residues" evidence="1">
    <location>
        <begin position="282"/>
        <end position="296"/>
    </location>
</feature>
<feature type="transmembrane region" description="Helical" evidence="2">
    <location>
        <begin position="43"/>
        <end position="63"/>
    </location>
</feature>
<keyword evidence="2" id="KW-0812">Transmembrane</keyword>
<dbReference type="VEuPathDB" id="FungiDB:TRICI_002953"/>
<organism evidence="4 5">
    <name type="scientific">Trichomonascus ciferrii</name>
    <dbReference type="NCBI Taxonomy" id="44093"/>
    <lineage>
        <taxon>Eukaryota</taxon>
        <taxon>Fungi</taxon>
        <taxon>Dikarya</taxon>
        <taxon>Ascomycota</taxon>
        <taxon>Saccharomycotina</taxon>
        <taxon>Dipodascomycetes</taxon>
        <taxon>Dipodascales</taxon>
        <taxon>Trichomonascaceae</taxon>
        <taxon>Trichomonascus</taxon>
        <taxon>Trichomonascus ciferrii complex</taxon>
    </lineage>
</organism>
<dbReference type="PANTHER" id="PTHR33741:SF5">
    <property type="entry name" value="TRANSMEMBRANE PROTEIN DDB_G0269096-RELATED"/>
    <property type="match status" value="1"/>
</dbReference>
<name>A0A642V6B9_9ASCO</name>
<feature type="transmembrane region" description="Helical" evidence="2">
    <location>
        <begin position="99"/>
        <end position="118"/>
    </location>
</feature>
<reference evidence="4" key="1">
    <citation type="journal article" date="2019" name="G3 (Bethesda)">
        <title>Genome Assemblies of Two Rare Opportunistic Yeast Pathogens: Diutina rugosa (syn. Candida rugosa) and Trichomonascus ciferrii (syn. Candida ciferrii).</title>
        <authorList>
            <person name="Mixao V."/>
            <person name="Saus E."/>
            <person name="Hansen A.P."/>
            <person name="Lass-Florl C."/>
            <person name="Gabaldon T."/>
        </authorList>
    </citation>
    <scope>NUCLEOTIDE SEQUENCE</scope>
    <source>
        <strain evidence="4">CBS 4856</strain>
    </source>
</reference>
<feature type="transmembrane region" description="Helical" evidence="2">
    <location>
        <begin position="75"/>
        <end position="93"/>
    </location>
</feature>